<evidence type="ECO:0000256" key="2">
    <source>
        <dbReference type="ARBA" id="ARBA00022448"/>
    </source>
</evidence>
<dbReference type="GO" id="GO:0016887">
    <property type="term" value="F:ATP hydrolysis activity"/>
    <property type="evidence" value="ECO:0007669"/>
    <property type="project" value="InterPro"/>
</dbReference>
<dbReference type="PANTHER" id="PTHR48041:SF139">
    <property type="entry name" value="PROTEIN SCARLET"/>
    <property type="match status" value="1"/>
</dbReference>
<dbReference type="Proteomes" id="UP000018050">
    <property type="component" value="Unassembled WGS sequence"/>
</dbReference>
<protein>
    <submittedName>
        <fullName evidence="7">ABC transporter family protein, related</fullName>
        <ecNumber evidence="7">3.6.3.29</ecNumber>
    </submittedName>
</protein>
<keyword evidence="5" id="KW-0472">Membrane</keyword>
<dbReference type="EMBL" id="HG671586">
    <property type="protein sequence ID" value="CDI81291.1"/>
    <property type="molecule type" value="Genomic_DNA"/>
</dbReference>
<reference evidence="7" key="2">
    <citation type="submission" date="2013-10" db="EMBL/GenBank/DDBJ databases">
        <authorList>
            <person name="Aslett M."/>
        </authorList>
    </citation>
    <scope>NUCLEOTIDE SEQUENCE</scope>
    <source>
        <strain evidence="7">Houghton</strain>
    </source>
</reference>
<dbReference type="Pfam" id="PF00005">
    <property type="entry name" value="ABC_tran"/>
    <property type="match status" value="1"/>
</dbReference>
<dbReference type="GO" id="GO:0005524">
    <property type="term" value="F:ATP binding"/>
    <property type="evidence" value="ECO:0007669"/>
    <property type="project" value="InterPro"/>
</dbReference>
<keyword evidence="7" id="KW-0378">Hydrolase</keyword>
<gene>
    <name evidence="7" type="ORF">EAH_00060280</name>
</gene>
<name>U6GM47_EIMAC</name>
<evidence type="ECO:0000256" key="4">
    <source>
        <dbReference type="ARBA" id="ARBA00022989"/>
    </source>
</evidence>
<evidence type="ECO:0000259" key="6">
    <source>
        <dbReference type="Pfam" id="PF00005"/>
    </source>
</evidence>
<dbReference type="VEuPathDB" id="ToxoDB:EAH_00060280"/>
<dbReference type="GO" id="GO:0042626">
    <property type="term" value="F:ATPase-coupled transmembrane transporter activity"/>
    <property type="evidence" value="ECO:0007669"/>
    <property type="project" value="TreeGrafter"/>
</dbReference>
<keyword evidence="4" id="KW-1133">Transmembrane helix</keyword>
<keyword evidence="3" id="KW-0812">Transmembrane</keyword>
<feature type="domain" description="ABC transporter" evidence="6">
    <location>
        <begin position="72"/>
        <end position="213"/>
    </location>
</feature>
<evidence type="ECO:0000313" key="7">
    <source>
        <dbReference type="EMBL" id="CDI81291.1"/>
    </source>
</evidence>
<evidence type="ECO:0000256" key="5">
    <source>
        <dbReference type="ARBA" id="ARBA00023136"/>
    </source>
</evidence>
<reference evidence="7" key="1">
    <citation type="submission" date="2013-10" db="EMBL/GenBank/DDBJ databases">
        <title>Genomic analysis of the causative agents of coccidiosis in chickens.</title>
        <authorList>
            <person name="Reid A.J."/>
            <person name="Blake D."/>
            <person name="Billington K."/>
            <person name="Browne H."/>
            <person name="Dunn M."/>
            <person name="Hung S."/>
            <person name="Kawahara F."/>
            <person name="Miranda-Saavedra D."/>
            <person name="Mourier T."/>
            <person name="Nagra H."/>
            <person name="Otto T.D."/>
            <person name="Rawlings N."/>
            <person name="Sanchez A."/>
            <person name="Sanders M."/>
            <person name="Subramaniam C."/>
            <person name="Tay Y."/>
            <person name="Dear P."/>
            <person name="Doerig C."/>
            <person name="Gruber A."/>
            <person name="Parkinson J."/>
            <person name="Shirley M."/>
            <person name="Wan K.L."/>
            <person name="Berriman M."/>
            <person name="Tomley F."/>
            <person name="Pain A."/>
        </authorList>
    </citation>
    <scope>NUCLEOTIDE SEQUENCE</scope>
    <source>
        <strain evidence="7">Houghton</strain>
    </source>
</reference>
<comment type="subcellular location">
    <subcellularLocation>
        <location evidence="1">Membrane</location>
        <topology evidence="1">Multi-pass membrane protein</topology>
    </subcellularLocation>
</comment>
<dbReference type="SUPFAM" id="SSF52540">
    <property type="entry name" value="P-loop containing nucleoside triphosphate hydrolases"/>
    <property type="match status" value="1"/>
</dbReference>
<keyword evidence="2" id="KW-0813">Transport</keyword>
<evidence type="ECO:0000256" key="1">
    <source>
        <dbReference type="ARBA" id="ARBA00004141"/>
    </source>
</evidence>
<proteinExistence type="predicted"/>
<dbReference type="InterPro" id="IPR050352">
    <property type="entry name" value="ABCG_transporters"/>
</dbReference>
<dbReference type="RefSeq" id="XP_013248944.1">
    <property type="nucleotide sequence ID" value="XM_013393490.1"/>
</dbReference>
<organism evidence="7 8">
    <name type="scientific">Eimeria acervulina</name>
    <name type="common">Coccidian parasite</name>
    <dbReference type="NCBI Taxonomy" id="5801"/>
    <lineage>
        <taxon>Eukaryota</taxon>
        <taxon>Sar</taxon>
        <taxon>Alveolata</taxon>
        <taxon>Apicomplexa</taxon>
        <taxon>Conoidasida</taxon>
        <taxon>Coccidia</taxon>
        <taxon>Eucoccidiorida</taxon>
        <taxon>Eimeriorina</taxon>
        <taxon>Eimeriidae</taxon>
        <taxon>Eimeria</taxon>
    </lineage>
</organism>
<dbReference type="InterPro" id="IPR003439">
    <property type="entry name" value="ABC_transporter-like_ATP-bd"/>
</dbReference>
<keyword evidence="8" id="KW-1185">Reference proteome</keyword>
<evidence type="ECO:0000313" key="8">
    <source>
        <dbReference type="Proteomes" id="UP000018050"/>
    </source>
</evidence>
<dbReference type="GeneID" id="25274098"/>
<evidence type="ECO:0000256" key="3">
    <source>
        <dbReference type="ARBA" id="ARBA00022692"/>
    </source>
</evidence>
<dbReference type="InterPro" id="IPR027417">
    <property type="entry name" value="P-loop_NTPase"/>
</dbReference>
<sequence>MDGDFRSSSCVTPAADVVCAVADASAAATAATATAAATASAAAAAAAAAEPPRDCSYVGPPNGCVLSFVRIIRSGSLVAIMGPSGCGKTTLLNCLSGKKRDIRGDIYLNASPLVYRHLKQVAVYVPQEPVFTGQEVVREVLEFCASLKTNYNAAEIKQIVDGALSFLGLEKVANQQVGNERVRGISGGEKKRLMAGGALISLSQLCFADEITSGLFVYLFIYLF</sequence>
<dbReference type="PANTHER" id="PTHR48041">
    <property type="entry name" value="ABC TRANSPORTER G FAMILY MEMBER 28"/>
    <property type="match status" value="1"/>
</dbReference>
<dbReference type="GO" id="GO:0005886">
    <property type="term" value="C:plasma membrane"/>
    <property type="evidence" value="ECO:0007669"/>
    <property type="project" value="TreeGrafter"/>
</dbReference>
<dbReference type="Gene3D" id="3.40.50.300">
    <property type="entry name" value="P-loop containing nucleotide triphosphate hydrolases"/>
    <property type="match status" value="1"/>
</dbReference>
<dbReference type="OrthoDB" id="330785at2759"/>
<accession>U6GM47</accession>
<dbReference type="AlphaFoldDB" id="U6GM47"/>
<dbReference type="EC" id="3.6.3.29" evidence="7"/>
<dbReference type="OMA" id="GETMMIT"/>